<evidence type="ECO:0000313" key="2">
    <source>
        <dbReference type="EMBL" id="QCI60693.1"/>
    </source>
</evidence>
<reference evidence="2" key="3">
    <citation type="submission" date="2021-06" db="EMBL/GenBank/DDBJ databases">
        <authorList>
            <person name="Le Roy T."/>
            <person name="Van der Smissen P."/>
            <person name="Delzenne N."/>
            <person name="Muccioli G."/>
            <person name="Collet J.F."/>
            <person name="Cani P.D."/>
        </authorList>
    </citation>
    <scope>NUCLEOTIDE SEQUENCE</scope>
    <source>
        <strain evidence="2">J115</strain>
    </source>
</reference>
<keyword evidence="3" id="KW-1185">Reference proteome</keyword>
<reference evidence="3" key="1">
    <citation type="submission" date="2018-12" db="EMBL/GenBank/DDBJ databases">
        <title>Dusodibacter welbiota gen. nov., sp. nov., isolated from human faeces and emended description of the Oscillibacter genus.</title>
        <authorList>
            <person name="Le Roy T."/>
            <person name="Van der Smissen P."/>
            <person name="Delzenne N."/>
            <person name="Muccioli G."/>
            <person name="Collet J.F."/>
            <person name="Cani P.D."/>
        </authorList>
    </citation>
    <scope>NUCLEOTIDE SEQUENCE [LARGE SCALE GENOMIC DNA]</scope>
    <source>
        <strain evidence="3">J115</strain>
    </source>
</reference>
<protein>
    <submittedName>
        <fullName evidence="2">Helix-turn-helix domain-containing protein</fullName>
    </submittedName>
</protein>
<dbReference type="Proteomes" id="UP000298642">
    <property type="component" value="Chromosome"/>
</dbReference>
<dbReference type="AlphaFoldDB" id="A0A4D7ATA9"/>
<evidence type="ECO:0000313" key="1">
    <source>
        <dbReference type="EMBL" id="QCI59118.1"/>
    </source>
</evidence>
<organism evidence="2 3">
    <name type="scientific">Dysosmobacter welbionis</name>
    <dbReference type="NCBI Taxonomy" id="2093857"/>
    <lineage>
        <taxon>Bacteria</taxon>
        <taxon>Bacillati</taxon>
        <taxon>Bacillota</taxon>
        <taxon>Clostridia</taxon>
        <taxon>Eubacteriales</taxon>
        <taxon>Oscillospiraceae</taxon>
        <taxon>Dysosmobacter</taxon>
    </lineage>
</organism>
<dbReference type="EMBL" id="CP034413">
    <property type="protein sequence ID" value="QCI60693.1"/>
    <property type="molecule type" value="Genomic_DNA"/>
</dbReference>
<dbReference type="KEGG" id="obj:EIO64_16995"/>
<dbReference type="RefSeq" id="WP_136891132.1">
    <property type="nucleotide sequence ID" value="NZ_CP034413.3"/>
</dbReference>
<accession>A0A4D7ATA9</accession>
<gene>
    <name evidence="1" type="ORF">EIO64_07700</name>
    <name evidence="2" type="ORF">EIO64_16995</name>
</gene>
<dbReference type="EMBL" id="CP034413">
    <property type="protein sequence ID" value="QCI59118.1"/>
    <property type="molecule type" value="Genomic_DNA"/>
</dbReference>
<proteinExistence type="predicted"/>
<dbReference type="KEGG" id="obj:EIO64_07700"/>
<evidence type="ECO:0000313" key="3">
    <source>
        <dbReference type="Proteomes" id="UP000298642"/>
    </source>
</evidence>
<name>A0A4D7ATA9_9FIRM</name>
<reference evidence="2" key="2">
    <citation type="journal article" date="2020" name="Int. J. Syst. Evol. Microbiol.">
        <title>Dysosmobacter welbionis gen. nov., sp. nov., isolated from human faeces and emended description of the genus Oscillibacter.</title>
        <authorList>
            <person name="Le Roy T."/>
            <person name="Van der Smissen P."/>
            <person name="Paquot A."/>
            <person name="Delzenne N."/>
            <person name="Muccioli G.G."/>
            <person name="Collet J.F."/>
            <person name="Cani P.D."/>
        </authorList>
    </citation>
    <scope>NUCLEOTIDE SEQUENCE</scope>
    <source>
        <strain evidence="2">J115</strain>
    </source>
</reference>
<sequence>MTTKKLQTILEMVDRGCLQKDIAKAVNVSVSTVSIWARKYGRVRIPRRYCLKMYTIYGKDGQYAFEGTARECAEYLGIQYQSFRRMASQYQRYGKGQYAVYPSEVEA</sequence>